<keyword evidence="3" id="KW-1185">Reference proteome</keyword>
<dbReference type="Proteomes" id="UP001597110">
    <property type="component" value="Unassembled WGS sequence"/>
</dbReference>
<dbReference type="EMBL" id="JBHTIF010000001">
    <property type="protein sequence ID" value="MFD0724664.1"/>
    <property type="molecule type" value="Genomic_DNA"/>
</dbReference>
<sequence>MIVRSNPMRTLAAAFALALAGCAIAAGGPQAAPGSIAGVINHPAHAVPAMRICALSTRPGREPHRCIDSRAAADTYRIDGLPPGDYQVFAEVGTGMYRSGGHVQQVQCIRAPCPELPKTVTVTPGALLDGINLTFFDEARADFPALPAD</sequence>
<proteinExistence type="predicted"/>
<accession>A0ABW2Y7Y1</accession>
<organism evidence="2 3">
    <name type="scientific">Lysobacter brunescens</name>
    <dbReference type="NCBI Taxonomy" id="262323"/>
    <lineage>
        <taxon>Bacteria</taxon>
        <taxon>Pseudomonadati</taxon>
        <taxon>Pseudomonadota</taxon>
        <taxon>Gammaproteobacteria</taxon>
        <taxon>Lysobacterales</taxon>
        <taxon>Lysobacteraceae</taxon>
        <taxon>Lysobacter</taxon>
    </lineage>
</organism>
<feature type="chain" id="PRO_5045614897" description="Carboxypeptidase regulatory-like domain-containing protein" evidence="1">
    <location>
        <begin position="26"/>
        <end position="149"/>
    </location>
</feature>
<gene>
    <name evidence="2" type="ORF">ACFQ0E_03530</name>
</gene>
<evidence type="ECO:0000313" key="3">
    <source>
        <dbReference type="Proteomes" id="UP001597110"/>
    </source>
</evidence>
<reference evidence="3" key="1">
    <citation type="journal article" date="2019" name="Int. J. Syst. Evol. Microbiol.">
        <title>The Global Catalogue of Microorganisms (GCM) 10K type strain sequencing project: providing services to taxonomists for standard genome sequencing and annotation.</title>
        <authorList>
            <consortium name="The Broad Institute Genomics Platform"/>
            <consortium name="The Broad Institute Genome Sequencing Center for Infectious Disease"/>
            <person name="Wu L."/>
            <person name="Ma J."/>
        </authorList>
    </citation>
    <scope>NUCLEOTIDE SEQUENCE [LARGE SCALE GENOMIC DNA]</scope>
    <source>
        <strain evidence="3">CCUG 55585</strain>
    </source>
</reference>
<evidence type="ECO:0000313" key="2">
    <source>
        <dbReference type="EMBL" id="MFD0724664.1"/>
    </source>
</evidence>
<protein>
    <recommendedName>
        <fullName evidence="4">Carboxypeptidase regulatory-like domain-containing protein</fullName>
    </recommendedName>
</protein>
<keyword evidence="1" id="KW-0732">Signal</keyword>
<evidence type="ECO:0008006" key="4">
    <source>
        <dbReference type="Google" id="ProtNLM"/>
    </source>
</evidence>
<dbReference type="PROSITE" id="PS51257">
    <property type="entry name" value="PROKAR_LIPOPROTEIN"/>
    <property type="match status" value="1"/>
</dbReference>
<name>A0ABW2Y7Y1_9GAMM</name>
<dbReference type="RefSeq" id="WP_386822315.1">
    <property type="nucleotide sequence ID" value="NZ_JBHTIF010000001.1"/>
</dbReference>
<feature type="signal peptide" evidence="1">
    <location>
        <begin position="1"/>
        <end position="25"/>
    </location>
</feature>
<evidence type="ECO:0000256" key="1">
    <source>
        <dbReference type="SAM" id="SignalP"/>
    </source>
</evidence>
<comment type="caution">
    <text evidence="2">The sequence shown here is derived from an EMBL/GenBank/DDBJ whole genome shotgun (WGS) entry which is preliminary data.</text>
</comment>